<gene>
    <name evidence="2" type="ORF">A4A49_34449</name>
</gene>
<reference evidence="2" key="1">
    <citation type="submission" date="2016-11" db="EMBL/GenBank/DDBJ databases">
        <title>The genome of Nicotiana attenuata.</title>
        <authorList>
            <person name="Xu S."/>
            <person name="Brockmoeller T."/>
            <person name="Gaquerel E."/>
            <person name="Navarro A."/>
            <person name="Kuhl H."/>
            <person name="Gase K."/>
            <person name="Ling Z."/>
            <person name="Zhou W."/>
            <person name="Kreitzer C."/>
            <person name="Stanke M."/>
            <person name="Tang H."/>
            <person name="Lyons E."/>
            <person name="Pandey P."/>
            <person name="Pandey S.P."/>
            <person name="Timmermann B."/>
            <person name="Baldwin I.T."/>
        </authorList>
    </citation>
    <scope>NUCLEOTIDE SEQUENCE [LARGE SCALE GENOMIC DNA]</scope>
    <source>
        <strain evidence="2">UT</strain>
    </source>
</reference>
<feature type="compositionally biased region" description="Basic and acidic residues" evidence="1">
    <location>
        <begin position="151"/>
        <end position="176"/>
    </location>
</feature>
<protein>
    <submittedName>
        <fullName evidence="2">Uncharacterized protein</fullName>
    </submittedName>
</protein>
<evidence type="ECO:0000313" key="2">
    <source>
        <dbReference type="EMBL" id="OIT21840.1"/>
    </source>
</evidence>
<accession>A0A1J6KA26</accession>
<feature type="region of interest" description="Disordered" evidence="1">
    <location>
        <begin position="1"/>
        <end position="56"/>
    </location>
</feature>
<feature type="compositionally biased region" description="Basic and acidic residues" evidence="1">
    <location>
        <begin position="133"/>
        <end position="142"/>
    </location>
</feature>
<feature type="region of interest" description="Disordered" evidence="1">
    <location>
        <begin position="382"/>
        <end position="404"/>
    </location>
</feature>
<keyword evidence="3" id="KW-1185">Reference proteome</keyword>
<dbReference type="Gramene" id="OIT21840">
    <property type="protein sequence ID" value="OIT21840"/>
    <property type="gene ID" value="A4A49_34449"/>
</dbReference>
<feature type="compositionally biased region" description="Basic and acidic residues" evidence="1">
    <location>
        <begin position="288"/>
        <end position="298"/>
    </location>
</feature>
<feature type="compositionally biased region" description="Basic and acidic residues" evidence="1">
    <location>
        <begin position="204"/>
        <end position="232"/>
    </location>
</feature>
<proteinExistence type="predicted"/>
<comment type="caution">
    <text evidence="2">The sequence shown here is derived from an EMBL/GenBank/DDBJ whole genome shotgun (WGS) entry which is preliminary data.</text>
</comment>
<evidence type="ECO:0000313" key="3">
    <source>
        <dbReference type="Proteomes" id="UP000187609"/>
    </source>
</evidence>
<feature type="compositionally biased region" description="Basic and acidic residues" evidence="1">
    <location>
        <begin position="30"/>
        <end position="56"/>
    </location>
</feature>
<evidence type="ECO:0000256" key="1">
    <source>
        <dbReference type="SAM" id="MobiDB-lite"/>
    </source>
</evidence>
<feature type="compositionally biased region" description="Basic and acidic residues" evidence="1">
    <location>
        <begin position="465"/>
        <end position="475"/>
    </location>
</feature>
<feature type="compositionally biased region" description="Acidic residues" evidence="1">
    <location>
        <begin position="454"/>
        <end position="464"/>
    </location>
</feature>
<feature type="region of interest" description="Disordered" evidence="1">
    <location>
        <begin position="197"/>
        <end position="298"/>
    </location>
</feature>
<name>A0A1J6KA26_NICAT</name>
<dbReference type="Proteomes" id="UP000187609">
    <property type="component" value="Unassembled WGS sequence"/>
</dbReference>
<feature type="compositionally biased region" description="Basic and acidic residues" evidence="1">
    <location>
        <begin position="83"/>
        <end position="111"/>
    </location>
</feature>
<feature type="compositionally biased region" description="Basic and acidic residues" evidence="1">
    <location>
        <begin position="382"/>
        <end position="397"/>
    </location>
</feature>
<feature type="region of interest" description="Disordered" evidence="1">
    <location>
        <begin position="444"/>
        <end position="512"/>
    </location>
</feature>
<organism evidence="2 3">
    <name type="scientific">Nicotiana attenuata</name>
    <name type="common">Coyote tobacco</name>
    <dbReference type="NCBI Taxonomy" id="49451"/>
    <lineage>
        <taxon>Eukaryota</taxon>
        <taxon>Viridiplantae</taxon>
        <taxon>Streptophyta</taxon>
        <taxon>Embryophyta</taxon>
        <taxon>Tracheophyta</taxon>
        <taxon>Spermatophyta</taxon>
        <taxon>Magnoliopsida</taxon>
        <taxon>eudicotyledons</taxon>
        <taxon>Gunneridae</taxon>
        <taxon>Pentapetalae</taxon>
        <taxon>asterids</taxon>
        <taxon>lamiids</taxon>
        <taxon>Solanales</taxon>
        <taxon>Solanaceae</taxon>
        <taxon>Nicotianoideae</taxon>
        <taxon>Nicotianeae</taxon>
        <taxon>Nicotiana</taxon>
    </lineage>
</organism>
<dbReference type="EMBL" id="MJEQ01004072">
    <property type="protein sequence ID" value="OIT21840.1"/>
    <property type="molecule type" value="Genomic_DNA"/>
</dbReference>
<feature type="compositionally biased region" description="Polar residues" evidence="1">
    <location>
        <begin position="115"/>
        <end position="132"/>
    </location>
</feature>
<feature type="compositionally biased region" description="Polar residues" evidence="1">
    <location>
        <begin position="236"/>
        <end position="253"/>
    </location>
</feature>
<dbReference type="AlphaFoldDB" id="A0A1J6KA26"/>
<feature type="region of interest" description="Disordered" evidence="1">
    <location>
        <begin position="76"/>
        <end position="176"/>
    </location>
</feature>
<sequence length="512" mass="57224">MIMQAMNPTVKEQIRNQGKQEWIQARKNNYQRDNRGHIVDNKQSKEADKGKGKAKLEEVATKNKFNALEVEEVHQHILQITEGKGEDHSNGKEKEHGENQSKKGCEKEKEGTTGASSPNPTNTKPTGESNQQELKRVKKEAEWIQGRKNKYQRDNRGHIVDNKQSTEADKGNGKAKLEEVATKNKFNALEVEEVHQPILQITEGKGEDHSNGKEKEHGENQSKKGYEKEKEGTTGASSPNPTNTKPAGESNQQELKRVKKEAAKKVLEDQHNGNLAKANPIVPSDQSTDEKANKESTIDWVHRRFGTSKEELRQLNVTTNQSCQDMSSQTFADSGQLENLDEINSTKAVGSDAIEILAYVDGVPVYALENKLDDNVKVRDDTVGSENNSEKNDEHAIVPRASGEIEEVPMEYGTDQIMQLQLNVPLKTPLQHLHDLVTHNVAPIDEDLMRQNPMEDEGDDESTEENFKQVARDGDLSPTASAKGGKKTKKNQNKESQQPLRIMPRRAASLSK</sequence>
<feature type="compositionally biased region" description="Basic and acidic residues" evidence="1">
    <location>
        <begin position="254"/>
        <end position="271"/>
    </location>
</feature>